<gene>
    <name evidence="11" type="ORF">TRIADDRAFT_19440</name>
</gene>
<dbReference type="AlphaFoldDB" id="B3RM94"/>
<feature type="transmembrane region" description="Helical" evidence="9">
    <location>
        <begin position="138"/>
        <end position="163"/>
    </location>
</feature>
<dbReference type="GO" id="GO:0004983">
    <property type="term" value="F:neuropeptide Y receptor activity"/>
    <property type="evidence" value="ECO:0007669"/>
    <property type="project" value="InterPro"/>
</dbReference>
<keyword evidence="4 9" id="KW-1133">Transmembrane helix</keyword>
<keyword evidence="8" id="KW-0807">Transducer</keyword>
<feature type="transmembrane region" description="Helical" evidence="9">
    <location>
        <begin position="93"/>
        <end position="118"/>
    </location>
</feature>
<dbReference type="HOGENOM" id="CLU_009579_8_1_1"/>
<dbReference type="InParanoid" id="B3RM94"/>
<feature type="transmembrane region" description="Helical" evidence="9">
    <location>
        <begin position="220"/>
        <end position="243"/>
    </location>
</feature>
<evidence type="ECO:0000256" key="3">
    <source>
        <dbReference type="ARBA" id="ARBA00022692"/>
    </source>
</evidence>
<dbReference type="InterPro" id="IPR017452">
    <property type="entry name" value="GPCR_Rhodpsn_7TM"/>
</dbReference>
<dbReference type="GO" id="GO:0007186">
    <property type="term" value="P:G protein-coupled receptor signaling pathway"/>
    <property type="evidence" value="ECO:0000318"/>
    <property type="project" value="GO_Central"/>
</dbReference>
<dbReference type="OMA" id="MIFAYIK"/>
<dbReference type="PRINTS" id="PR00237">
    <property type="entry name" value="GPCRRHODOPSN"/>
</dbReference>
<feature type="domain" description="G-protein coupled receptors family 1 profile" evidence="10">
    <location>
        <begin position="1"/>
        <end position="240"/>
    </location>
</feature>
<proteinExistence type="inferred from homology"/>
<evidence type="ECO:0000313" key="11">
    <source>
        <dbReference type="EMBL" id="EDV29659.1"/>
    </source>
</evidence>
<dbReference type="Pfam" id="PF00001">
    <property type="entry name" value="7tm_1"/>
    <property type="match status" value="1"/>
</dbReference>
<dbReference type="InterPro" id="IPR050125">
    <property type="entry name" value="GPCR_opsins"/>
</dbReference>
<comment type="similarity">
    <text evidence="2">Belongs to the G-protein coupled receptor 1 family.</text>
</comment>
<dbReference type="GO" id="GO:0071482">
    <property type="term" value="P:cellular response to light stimulus"/>
    <property type="evidence" value="ECO:0000318"/>
    <property type="project" value="GO_Central"/>
</dbReference>
<dbReference type="eggNOG" id="KOG3656">
    <property type="taxonomic scope" value="Eukaryota"/>
</dbReference>
<evidence type="ECO:0000259" key="10">
    <source>
        <dbReference type="PROSITE" id="PS50262"/>
    </source>
</evidence>
<dbReference type="PANTHER" id="PTHR24240">
    <property type="entry name" value="OPSIN"/>
    <property type="match status" value="1"/>
</dbReference>
<dbReference type="OrthoDB" id="2105199at2759"/>
<evidence type="ECO:0000256" key="2">
    <source>
        <dbReference type="ARBA" id="ARBA00010663"/>
    </source>
</evidence>
<keyword evidence="7" id="KW-0675">Receptor</keyword>
<dbReference type="Gene3D" id="1.20.1070.10">
    <property type="entry name" value="Rhodopsin 7-helix transmembrane proteins"/>
    <property type="match status" value="1"/>
</dbReference>
<organism evidence="11 12">
    <name type="scientific">Trichoplax adhaerens</name>
    <name type="common">Trichoplax reptans</name>
    <dbReference type="NCBI Taxonomy" id="10228"/>
    <lineage>
        <taxon>Eukaryota</taxon>
        <taxon>Metazoa</taxon>
        <taxon>Placozoa</taxon>
        <taxon>Uniplacotomia</taxon>
        <taxon>Trichoplacea</taxon>
        <taxon>Trichoplacidae</taxon>
        <taxon>Trichoplax</taxon>
    </lineage>
</organism>
<feature type="transmembrane region" description="Helical" evidence="9">
    <location>
        <begin position="54"/>
        <end position="81"/>
    </location>
</feature>
<feature type="transmembrane region" description="Helical" evidence="9">
    <location>
        <begin position="12"/>
        <end position="34"/>
    </location>
</feature>
<evidence type="ECO:0000256" key="1">
    <source>
        <dbReference type="ARBA" id="ARBA00004141"/>
    </source>
</evidence>
<evidence type="ECO:0000256" key="7">
    <source>
        <dbReference type="ARBA" id="ARBA00023170"/>
    </source>
</evidence>
<dbReference type="Proteomes" id="UP000009022">
    <property type="component" value="Unassembled WGS sequence"/>
</dbReference>
<sequence length="268" mass="30841">MVTYSKLQNVTNIMIFNLALADLIVGIVIIPAVLSSTIIGEWIGDATSCKVIGILNASILVVSVWMLVVISIIRYVLVAFPHRSHTLLTKRKAYAVVVLLWIWSFVSAATAELWSPYYYHPQIFDCWFDYSIPFKHQFLMILINILLPLSIMIFAYIKIYLILRKQYRNALGNRLPLARLKDDAKVTRMMFIVLLAFLLAWSPGAFILQFFFFIQPVSPFILNLVFIVGYSNSAINCFIYGFLNKTFRHSFERILTCHKCRKSTNSSF</sequence>
<dbReference type="GeneID" id="6749340"/>
<dbReference type="CDD" id="cd00637">
    <property type="entry name" value="7tm_classA_rhodopsin-like"/>
    <property type="match status" value="1"/>
</dbReference>
<keyword evidence="6 9" id="KW-0472">Membrane</keyword>
<evidence type="ECO:0000256" key="9">
    <source>
        <dbReference type="SAM" id="Phobius"/>
    </source>
</evidence>
<dbReference type="CTD" id="6749340"/>
<dbReference type="GO" id="GO:0005886">
    <property type="term" value="C:plasma membrane"/>
    <property type="evidence" value="ECO:0000318"/>
    <property type="project" value="GO_Central"/>
</dbReference>
<evidence type="ECO:0000256" key="6">
    <source>
        <dbReference type="ARBA" id="ARBA00023136"/>
    </source>
</evidence>
<dbReference type="PRINTS" id="PR01012">
    <property type="entry name" value="NRPEPTIDEYR"/>
</dbReference>
<dbReference type="KEGG" id="tad:TRIADDRAFT_19440"/>
<comment type="subcellular location">
    <subcellularLocation>
        <location evidence="1">Membrane</location>
        <topology evidence="1">Multi-pass membrane protein</topology>
    </subcellularLocation>
</comment>
<dbReference type="GO" id="GO:0008020">
    <property type="term" value="F:G protein-coupled photoreceptor activity"/>
    <property type="evidence" value="ECO:0000318"/>
    <property type="project" value="GO_Central"/>
</dbReference>
<keyword evidence="12" id="KW-1185">Reference proteome</keyword>
<keyword evidence="3 9" id="KW-0812">Transmembrane</keyword>
<keyword evidence="5" id="KW-0297">G-protein coupled receptor</keyword>
<reference evidence="11 12" key="1">
    <citation type="journal article" date="2008" name="Nature">
        <title>The Trichoplax genome and the nature of placozoans.</title>
        <authorList>
            <person name="Srivastava M."/>
            <person name="Begovic E."/>
            <person name="Chapman J."/>
            <person name="Putnam N.H."/>
            <person name="Hellsten U."/>
            <person name="Kawashima T."/>
            <person name="Kuo A."/>
            <person name="Mitros T."/>
            <person name="Salamov A."/>
            <person name="Carpenter M.L."/>
            <person name="Signorovitch A.Y."/>
            <person name="Moreno M.A."/>
            <person name="Kamm K."/>
            <person name="Grimwood J."/>
            <person name="Schmutz J."/>
            <person name="Shapiro H."/>
            <person name="Grigoriev I.V."/>
            <person name="Buss L.W."/>
            <person name="Schierwater B."/>
            <person name="Dellaporta S.L."/>
            <person name="Rokhsar D.S."/>
        </authorList>
    </citation>
    <scope>NUCLEOTIDE SEQUENCE [LARGE SCALE GENOMIC DNA]</scope>
    <source>
        <strain evidence="11 12">Grell-BS-1999</strain>
    </source>
</reference>
<dbReference type="STRING" id="10228.B3RM94"/>
<dbReference type="PROSITE" id="PS50262">
    <property type="entry name" value="G_PROTEIN_RECEP_F1_2"/>
    <property type="match status" value="1"/>
</dbReference>
<accession>B3RM94</accession>
<evidence type="ECO:0000256" key="5">
    <source>
        <dbReference type="ARBA" id="ARBA00023040"/>
    </source>
</evidence>
<dbReference type="SUPFAM" id="SSF81321">
    <property type="entry name" value="Family A G protein-coupled receptor-like"/>
    <property type="match status" value="1"/>
</dbReference>
<dbReference type="PhylomeDB" id="B3RM94"/>
<evidence type="ECO:0000313" key="12">
    <source>
        <dbReference type="Proteomes" id="UP000009022"/>
    </source>
</evidence>
<name>B3RM94_TRIAD</name>
<feature type="transmembrane region" description="Helical" evidence="9">
    <location>
        <begin position="189"/>
        <end position="214"/>
    </location>
</feature>
<dbReference type="InterPro" id="IPR000611">
    <property type="entry name" value="NPY_rcpt"/>
</dbReference>
<dbReference type="FunFam" id="1.20.1070.10:FF:000345">
    <property type="entry name" value="40S ribosomal protein S27"/>
    <property type="match status" value="1"/>
</dbReference>
<evidence type="ECO:0000256" key="8">
    <source>
        <dbReference type="ARBA" id="ARBA00023224"/>
    </source>
</evidence>
<protein>
    <recommendedName>
        <fullName evidence="10">G-protein coupled receptors family 1 profile domain-containing protein</fullName>
    </recommendedName>
</protein>
<dbReference type="InterPro" id="IPR000276">
    <property type="entry name" value="GPCR_Rhodpsn"/>
</dbReference>
<dbReference type="RefSeq" id="XP_002108861.1">
    <property type="nucleotide sequence ID" value="XM_002108825.1"/>
</dbReference>
<dbReference type="GO" id="GO:0007602">
    <property type="term" value="P:phototransduction"/>
    <property type="evidence" value="ECO:0000318"/>
    <property type="project" value="GO_Central"/>
</dbReference>
<dbReference type="EMBL" id="DS985241">
    <property type="protein sequence ID" value="EDV29659.1"/>
    <property type="molecule type" value="Genomic_DNA"/>
</dbReference>
<evidence type="ECO:0000256" key="4">
    <source>
        <dbReference type="ARBA" id="ARBA00022989"/>
    </source>
</evidence>